<proteinExistence type="predicted"/>
<accession>A0A061S872</accession>
<evidence type="ECO:0000313" key="1">
    <source>
        <dbReference type="EMBL" id="JAC78976.1"/>
    </source>
</evidence>
<sequence length="306" mass="33420">MACIACGFIATTGFSQRGSSVSLLGCSGLSSTLGSTGVRSSGRCHGMNETGCSVSTSFSKDTLCAYRTGNDFGNLVWGQLSFSDRLPRKRSARTEAAASAWHLERVWEGARGVAAAFQTPLAASQHFVEDAGALLERYLRIFKVFVWRRLLLSLRETIRSYYLYASTALSAAWYAVLRRALRLARASSRSKAAHRRKQVASPRQVLMAHLRDDSHSHEDKLSLIRGSSAVDATCAMRMQELTKSSSATAAAVRHLTELGTARGLSSRDIERIVHRLVAADEDAETAMRNAFAAMFMAEPSRGFRAD</sequence>
<organism evidence="1">
    <name type="scientific">Tetraselmis sp. GSL018</name>
    <dbReference type="NCBI Taxonomy" id="582737"/>
    <lineage>
        <taxon>Eukaryota</taxon>
        <taxon>Viridiplantae</taxon>
        <taxon>Chlorophyta</taxon>
        <taxon>core chlorophytes</taxon>
        <taxon>Chlorodendrophyceae</taxon>
        <taxon>Chlorodendrales</taxon>
        <taxon>Chlorodendraceae</taxon>
        <taxon>Tetraselmis</taxon>
    </lineage>
</organism>
<reference evidence="1" key="1">
    <citation type="submission" date="2014-05" db="EMBL/GenBank/DDBJ databases">
        <title>The transcriptome of the halophilic microalga Tetraselmis sp. GSL018 isolated from the Great Salt Lake, Utah.</title>
        <authorList>
            <person name="Jinkerson R.E."/>
            <person name="D'Adamo S."/>
            <person name="Posewitz M.C."/>
        </authorList>
    </citation>
    <scope>NUCLEOTIDE SEQUENCE</scope>
    <source>
        <strain evidence="1">GSL018</strain>
    </source>
</reference>
<gene>
    <name evidence="1" type="ORF">TSPGSL018_13850</name>
</gene>
<dbReference type="EMBL" id="GBEZ01006424">
    <property type="protein sequence ID" value="JAC78976.1"/>
    <property type="molecule type" value="Transcribed_RNA"/>
</dbReference>
<protein>
    <submittedName>
        <fullName evidence="1">Uncharacterized protein</fullName>
    </submittedName>
</protein>
<dbReference type="AlphaFoldDB" id="A0A061S872"/>
<name>A0A061S872_9CHLO</name>